<evidence type="ECO:0000256" key="1">
    <source>
        <dbReference type="SAM" id="MobiDB-lite"/>
    </source>
</evidence>
<feature type="region of interest" description="Disordered" evidence="1">
    <location>
        <begin position="1"/>
        <end position="38"/>
    </location>
</feature>
<dbReference type="InterPro" id="IPR036273">
    <property type="entry name" value="CRAL/TRIO_N_dom_sf"/>
</dbReference>
<dbReference type="EMBL" id="JBFDAA010000017">
    <property type="protein sequence ID" value="KAL1116542.1"/>
    <property type="molecule type" value="Genomic_DNA"/>
</dbReference>
<gene>
    <name evidence="3" type="ORF">AAG570_005014</name>
</gene>
<protein>
    <recommendedName>
        <fullName evidence="2">CRAL-TRIO domain-containing protein</fullName>
    </recommendedName>
</protein>
<feature type="domain" description="CRAL-TRIO" evidence="2">
    <location>
        <begin position="273"/>
        <end position="345"/>
    </location>
</feature>
<keyword evidence="4" id="KW-1185">Reference proteome</keyword>
<dbReference type="Gene3D" id="1.10.8.20">
    <property type="entry name" value="N-terminal domain of phosphatidylinositol transfer protein sec14p"/>
    <property type="match status" value="1"/>
</dbReference>
<comment type="caution">
    <text evidence="3">The sequence shown here is derived from an EMBL/GenBank/DDBJ whole genome shotgun (WGS) entry which is preliminary data.</text>
</comment>
<dbReference type="PANTHER" id="PTHR10174">
    <property type="entry name" value="ALPHA-TOCOPHEROL TRANSFER PROTEIN-RELATED"/>
    <property type="match status" value="1"/>
</dbReference>
<dbReference type="InterPro" id="IPR036865">
    <property type="entry name" value="CRAL-TRIO_dom_sf"/>
</dbReference>
<proteinExistence type="predicted"/>
<dbReference type="CDD" id="cd00170">
    <property type="entry name" value="SEC14"/>
    <property type="match status" value="1"/>
</dbReference>
<dbReference type="PROSITE" id="PS50191">
    <property type="entry name" value="CRAL_TRIO"/>
    <property type="match status" value="1"/>
</dbReference>
<dbReference type="Pfam" id="PF00650">
    <property type="entry name" value="CRAL_TRIO"/>
    <property type="match status" value="1"/>
</dbReference>
<dbReference type="Proteomes" id="UP001558652">
    <property type="component" value="Unassembled WGS sequence"/>
</dbReference>
<evidence type="ECO:0000313" key="4">
    <source>
        <dbReference type="Proteomes" id="UP001558652"/>
    </source>
</evidence>
<reference evidence="3 4" key="1">
    <citation type="submission" date="2024-07" db="EMBL/GenBank/DDBJ databases">
        <title>Chromosome-level genome assembly of the water stick insect Ranatra chinensis (Heteroptera: Nepidae).</title>
        <authorList>
            <person name="Liu X."/>
        </authorList>
    </citation>
    <scope>NUCLEOTIDE SEQUENCE [LARGE SCALE GENOMIC DNA]</scope>
    <source>
        <strain evidence="3">Cailab_2021Rc</strain>
        <tissue evidence="3">Muscle</tissue>
    </source>
</reference>
<dbReference type="SUPFAM" id="SSF52087">
    <property type="entry name" value="CRAL/TRIO domain"/>
    <property type="match status" value="1"/>
</dbReference>
<name>A0ABD0XZ89_9HEMI</name>
<sequence length="387" mass="44614">MTVTPVPTLQRGEKGAMVSSTNEEAADEVEKPFPGGEEDLNQKMAEIRSWLSEQPHLPHNLGDNLLTAFVVGCKWNMDRAKKRLDFYFTARSHFRELFEDRDPCGKAIAATNKFWRVLFYRLRFFDIEDCTPEGYSGMFVSLWKLSAEDDDPDSEGIGKGRQKRTISYTNHYLDFYRRMLMLFDLRLIHWPKKPGDVYVVDMACVPLSGILAISHVQIRHVIKTVVDSSDVYYDQDSSAEDSNQLKPVQTNQLKARDDRPCKLYQRGCVTSLLFQECNPIRLKAIILFNMPYILTVALNNIIRPLLSKKIASRFFFYSCGAECLVNHCKVDKLPAEYGGSNKTIVELHDACYNELVQNREWFLTVGSLTSDESKRPEELKKRKSFFR</sequence>
<evidence type="ECO:0000313" key="3">
    <source>
        <dbReference type="EMBL" id="KAL1116542.1"/>
    </source>
</evidence>
<dbReference type="PANTHER" id="PTHR10174:SF130">
    <property type="entry name" value="ALPHA-TOCOPHEROL TRANSFER PROTEIN-LIKE"/>
    <property type="match status" value="1"/>
</dbReference>
<dbReference type="AlphaFoldDB" id="A0ABD0XZ89"/>
<dbReference type="SUPFAM" id="SSF46938">
    <property type="entry name" value="CRAL/TRIO N-terminal domain"/>
    <property type="match status" value="1"/>
</dbReference>
<dbReference type="Gene3D" id="3.40.525.10">
    <property type="entry name" value="CRAL-TRIO lipid binding domain"/>
    <property type="match status" value="1"/>
</dbReference>
<organism evidence="3 4">
    <name type="scientific">Ranatra chinensis</name>
    <dbReference type="NCBI Taxonomy" id="642074"/>
    <lineage>
        <taxon>Eukaryota</taxon>
        <taxon>Metazoa</taxon>
        <taxon>Ecdysozoa</taxon>
        <taxon>Arthropoda</taxon>
        <taxon>Hexapoda</taxon>
        <taxon>Insecta</taxon>
        <taxon>Pterygota</taxon>
        <taxon>Neoptera</taxon>
        <taxon>Paraneoptera</taxon>
        <taxon>Hemiptera</taxon>
        <taxon>Heteroptera</taxon>
        <taxon>Panheteroptera</taxon>
        <taxon>Nepomorpha</taxon>
        <taxon>Nepidae</taxon>
        <taxon>Ranatrinae</taxon>
        <taxon>Ranatra</taxon>
    </lineage>
</organism>
<evidence type="ECO:0000259" key="2">
    <source>
        <dbReference type="PROSITE" id="PS50191"/>
    </source>
</evidence>
<dbReference type="InterPro" id="IPR001251">
    <property type="entry name" value="CRAL-TRIO_dom"/>
</dbReference>
<accession>A0ABD0XZ89</accession>